<evidence type="ECO:0000256" key="2">
    <source>
        <dbReference type="ARBA" id="ARBA00022801"/>
    </source>
</evidence>
<keyword evidence="1" id="KW-0479">Metal-binding</keyword>
<reference evidence="5 6" key="1">
    <citation type="journal article" date="2019" name="Int. J. Syst. Evol. Microbiol.">
        <title>The Global Catalogue of Microorganisms (GCM) 10K type strain sequencing project: providing services to taxonomists for standard genome sequencing and annotation.</title>
        <authorList>
            <consortium name="The Broad Institute Genomics Platform"/>
            <consortium name="The Broad Institute Genome Sequencing Center for Infectious Disease"/>
            <person name="Wu L."/>
            <person name="Ma J."/>
        </authorList>
    </citation>
    <scope>NUCLEOTIDE SEQUENCE [LARGE SCALE GENOMIC DNA]</scope>
    <source>
        <strain evidence="5 6">JCM 14736</strain>
    </source>
</reference>
<sequence>MIIDGVIGIPMDSSGRFAGCELMPAALREAGMAGWPVQDRGNVQAVLADPRRDSDTGIIGFADLVNASVVVRDALEPVLRTGERPLVTGGCCSILLGTFAAVRRIRPDAGLVFIDGHFDMHEPHRSETGEVADMEVGILLGAGPAELSGLSGAERSVEDERLVVIGPRDHDEMRDSGSPLPAEAHPAVLVIDEPELRGGGADEAASRALARLRASESDGFWVHIDFDVLSTAAFPAIDYPLAGGLDWEQLTKIVRPLALDPGFLGISVSILNPRLDPDGATAARTERWLRAVLD</sequence>
<dbReference type="CDD" id="cd09999">
    <property type="entry name" value="Arginase-like_1"/>
    <property type="match status" value="1"/>
</dbReference>
<evidence type="ECO:0000256" key="1">
    <source>
        <dbReference type="ARBA" id="ARBA00022723"/>
    </source>
</evidence>
<evidence type="ECO:0000313" key="6">
    <source>
        <dbReference type="Proteomes" id="UP001500851"/>
    </source>
</evidence>
<dbReference type="PANTHER" id="PTHR43782">
    <property type="entry name" value="ARGINASE"/>
    <property type="match status" value="1"/>
</dbReference>
<gene>
    <name evidence="5" type="ORF">GCM10009768_09700</name>
</gene>
<dbReference type="EMBL" id="BAAAOB010000001">
    <property type="protein sequence ID" value="GAA1782866.1"/>
    <property type="molecule type" value="Genomic_DNA"/>
</dbReference>
<evidence type="ECO:0000256" key="4">
    <source>
        <dbReference type="PROSITE-ProRule" id="PRU00742"/>
    </source>
</evidence>
<evidence type="ECO:0000256" key="3">
    <source>
        <dbReference type="ARBA" id="ARBA00023211"/>
    </source>
</evidence>
<comment type="caution">
    <text evidence="5">The sequence shown here is derived from an EMBL/GenBank/DDBJ whole genome shotgun (WGS) entry which is preliminary data.</text>
</comment>
<organism evidence="5 6">
    <name type="scientific">Leucobacter iarius</name>
    <dbReference type="NCBI Taxonomy" id="333963"/>
    <lineage>
        <taxon>Bacteria</taxon>
        <taxon>Bacillati</taxon>
        <taxon>Actinomycetota</taxon>
        <taxon>Actinomycetes</taxon>
        <taxon>Micrococcales</taxon>
        <taxon>Microbacteriaceae</taxon>
        <taxon>Leucobacter</taxon>
    </lineage>
</organism>
<keyword evidence="2" id="KW-0378">Hydrolase</keyword>
<proteinExistence type="inferred from homology"/>
<dbReference type="PRINTS" id="PR00116">
    <property type="entry name" value="ARGINASE"/>
</dbReference>
<dbReference type="PROSITE" id="PS51409">
    <property type="entry name" value="ARGINASE_2"/>
    <property type="match status" value="1"/>
</dbReference>
<keyword evidence="6" id="KW-1185">Reference proteome</keyword>
<evidence type="ECO:0000313" key="5">
    <source>
        <dbReference type="EMBL" id="GAA1782866.1"/>
    </source>
</evidence>
<dbReference type="RefSeq" id="WP_344030024.1">
    <property type="nucleotide sequence ID" value="NZ_BAAAOB010000001.1"/>
</dbReference>
<protein>
    <submittedName>
        <fullName evidence="5">Arginase family protein</fullName>
    </submittedName>
</protein>
<name>A0ABN2LCK5_9MICO</name>
<dbReference type="PIRSF" id="PIRSF036979">
    <property type="entry name" value="Arginase"/>
    <property type="match status" value="1"/>
</dbReference>
<comment type="similarity">
    <text evidence="4">Belongs to the arginase family.</text>
</comment>
<dbReference type="Gene3D" id="3.40.800.10">
    <property type="entry name" value="Ureohydrolase domain"/>
    <property type="match status" value="1"/>
</dbReference>
<dbReference type="SUPFAM" id="SSF52768">
    <property type="entry name" value="Arginase/deacetylase"/>
    <property type="match status" value="1"/>
</dbReference>
<dbReference type="Proteomes" id="UP001500851">
    <property type="component" value="Unassembled WGS sequence"/>
</dbReference>
<dbReference type="Pfam" id="PF00491">
    <property type="entry name" value="Arginase"/>
    <property type="match status" value="1"/>
</dbReference>
<dbReference type="PANTHER" id="PTHR43782:SF3">
    <property type="entry name" value="ARGINASE"/>
    <property type="match status" value="1"/>
</dbReference>
<keyword evidence="3" id="KW-0464">Manganese</keyword>
<dbReference type="InterPro" id="IPR023696">
    <property type="entry name" value="Ureohydrolase_dom_sf"/>
</dbReference>
<dbReference type="InterPro" id="IPR006035">
    <property type="entry name" value="Ureohydrolase"/>
</dbReference>
<accession>A0ABN2LCK5</accession>